<accession>A0ABV8BZN4</accession>
<dbReference type="EMBL" id="JBHRZI010000023">
    <property type="protein sequence ID" value="MFC3895193.1"/>
    <property type="molecule type" value="Genomic_DNA"/>
</dbReference>
<dbReference type="Proteomes" id="UP001595690">
    <property type="component" value="Unassembled WGS sequence"/>
</dbReference>
<evidence type="ECO:0000313" key="2">
    <source>
        <dbReference type="EMBL" id="MFC3895193.1"/>
    </source>
</evidence>
<keyword evidence="1" id="KW-0472">Membrane</keyword>
<dbReference type="RefSeq" id="WP_382376739.1">
    <property type="nucleotide sequence ID" value="NZ_JBHRZI010000023.1"/>
</dbReference>
<organism evidence="2 3">
    <name type="scientific">Lentzea rhizosphaerae</name>
    <dbReference type="NCBI Taxonomy" id="2041025"/>
    <lineage>
        <taxon>Bacteria</taxon>
        <taxon>Bacillati</taxon>
        <taxon>Actinomycetota</taxon>
        <taxon>Actinomycetes</taxon>
        <taxon>Pseudonocardiales</taxon>
        <taxon>Pseudonocardiaceae</taxon>
        <taxon>Lentzea</taxon>
    </lineage>
</organism>
<reference evidence="3" key="1">
    <citation type="journal article" date="2019" name="Int. J. Syst. Evol. Microbiol.">
        <title>The Global Catalogue of Microorganisms (GCM) 10K type strain sequencing project: providing services to taxonomists for standard genome sequencing and annotation.</title>
        <authorList>
            <consortium name="The Broad Institute Genomics Platform"/>
            <consortium name="The Broad Institute Genome Sequencing Center for Infectious Disease"/>
            <person name="Wu L."/>
            <person name="Ma J."/>
        </authorList>
    </citation>
    <scope>NUCLEOTIDE SEQUENCE [LARGE SCALE GENOMIC DNA]</scope>
    <source>
        <strain evidence="3">CGMCC 4.7405</strain>
    </source>
</reference>
<protein>
    <submittedName>
        <fullName evidence="2">Uncharacterized protein</fullName>
    </submittedName>
</protein>
<keyword evidence="1" id="KW-1133">Transmembrane helix</keyword>
<sequence length="126" mass="13609">MDRALVLAFLWLGFAVVTLAIPHYLIVGFFLSGSYVADEVGGTDYHSGGLAGLVVFFAGIALLFTGTYPKGLFDLVLGTNRWCHRCAPPTTPRRLRISASTTQSARVIERSGGRRQGVHCGQGKPR</sequence>
<comment type="caution">
    <text evidence="2">The sequence shown here is derived from an EMBL/GenBank/DDBJ whole genome shotgun (WGS) entry which is preliminary data.</text>
</comment>
<evidence type="ECO:0000313" key="3">
    <source>
        <dbReference type="Proteomes" id="UP001595690"/>
    </source>
</evidence>
<keyword evidence="3" id="KW-1185">Reference proteome</keyword>
<keyword evidence="1" id="KW-0812">Transmembrane</keyword>
<evidence type="ECO:0000256" key="1">
    <source>
        <dbReference type="SAM" id="Phobius"/>
    </source>
</evidence>
<gene>
    <name evidence="2" type="ORF">ACFOWZ_27230</name>
</gene>
<feature type="transmembrane region" description="Helical" evidence="1">
    <location>
        <begin position="44"/>
        <end position="64"/>
    </location>
</feature>
<name>A0ABV8BZN4_9PSEU</name>
<proteinExistence type="predicted"/>